<dbReference type="Gene3D" id="1.20.58.760">
    <property type="entry name" value="Peptidase M41"/>
    <property type="match status" value="1"/>
</dbReference>
<sequence length="279" mass="30951">MERQLNKGDYKRALSTVKQLQGKPGGLHGFGAAEQVLTPFSLFSIYMPWKILSSGDLFVQVPKRLLKAGDHKLNGRDLSYLKPLVDSAVDSIRTCIELSSLEDEALGDSVEKIFLEEGNEDLSQEDLFMFAQHEAGHFLCGYLLGVLPKGYELLKKGISGQHQIAGGNVNFVGFDFLGDIPLNLQTFDNFSCVIVGGLVAEHLSLGYSEGLHSDIDKLDRVIRWTSLREDEAKFHIRWAVTNTSYILHQHKEALQRLAEAMAAGKSIGTCIQVIEHAIH</sequence>
<dbReference type="GO" id="GO:0006508">
    <property type="term" value="P:proteolysis"/>
    <property type="evidence" value="ECO:0007669"/>
    <property type="project" value="InterPro"/>
</dbReference>
<comment type="caution">
    <text evidence="1">The sequence shown here is derived from an EMBL/GenBank/DDBJ whole genome shotgun (WGS) entry which is preliminary data.</text>
</comment>
<dbReference type="PANTHER" id="PTHR33471:SF4">
    <property type="entry name" value="T22H22.11 PROTEIN"/>
    <property type="match status" value="1"/>
</dbReference>
<dbReference type="GO" id="GO:0004176">
    <property type="term" value="F:ATP-dependent peptidase activity"/>
    <property type="evidence" value="ECO:0007669"/>
    <property type="project" value="InterPro"/>
</dbReference>
<protein>
    <recommendedName>
        <fullName evidence="3">Peptidase M41 domain-containing protein</fullName>
    </recommendedName>
</protein>
<accession>A0AAN7RG50</accession>
<dbReference type="EMBL" id="JAXQNO010000006">
    <property type="protein sequence ID" value="KAK4795828.1"/>
    <property type="molecule type" value="Genomic_DNA"/>
</dbReference>
<keyword evidence="2" id="KW-1185">Reference proteome</keyword>
<dbReference type="PANTHER" id="PTHR33471">
    <property type="entry name" value="ATP-DEPENDENT ZINC METALLOPROTEASE-RELATED"/>
    <property type="match status" value="1"/>
</dbReference>
<name>A0AAN7RG50_TRANT</name>
<evidence type="ECO:0000313" key="2">
    <source>
        <dbReference type="Proteomes" id="UP001346149"/>
    </source>
</evidence>
<dbReference type="AlphaFoldDB" id="A0AAN7RG50"/>
<evidence type="ECO:0008006" key="3">
    <source>
        <dbReference type="Google" id="ProtNLM"/>
    </source>
</evidence>
<evidence type="ECO:0000313" key="1">
    <source>
        <dbReference type="EMBL" id="KAK4795828.1"/>
    </source>
</evidence>
<dbReference type="GO" id="GO:0005524">
    <property type="term" value="F:ATP binding"/>
    <property type="evidence" value="ECO:0007669"/>
    <property type="project" value="InterPro"/>
</dbReference>
<gene>
    <name evidence="1" type="ORF">SAY86_028154</name>
</gene>
<dbReference type="InterPro" id="IPR037219">
    <property type="entry name" value="Peptidase_M41-like"/>
</dbReference>
<reference evidence="1 2" key="1">
    <citation type="journal article" date="2023" name="Hortic Res">
        <title>Pangenome of water caltrop reveals structural variations and asymmetric subgenome divergence after allopolyploidization.</title>
        <authorList>
            <person name="Zhang X."/>
            <person name="Chen Y."/>
            <person name="Wang L."/>
            <person name="Yuan Y."/>
            <person name="Fang M."/>
            <person name="Shi L."/>
            <person name="Lu R."/>
            <person name="Comes H.P."/>
            <person name="Ma Y."/>
            <person name="Chen Y."/>
            <person name="Huang G."/>
            <person name="Zhou Y."/>
            <person name="Zheng Z."/>
            <person name="Qiu Y."/>
        </authorList>
    </citation>
    <scope>NUCLEOTIDE SEQUENCE [LARGE SCALE GENOMIC DNA]</scope>
    <source>
        <strain evidence="1">F231</strain>
    </source>
</reference>
<dbReference type="SUPFAM" id="SSF140990">
    <property type="entry name" value="FtsH protease domain-like"/>
    <property type="match status" value="1"/>
</dbReference>
<proteinExistence type="predicted"/>
<organism evidence="1 2">
    <name type="scientific">Trapa natans</name>
    <name type="common">Water chestnut</name>
    <dbReference type="NCBI Taxonomy" id="22666"/>
    <lineage>
        <taxon>Eukaryota</taxon>
        <taxon>Viridiplantae</taxon>
        <taxon>Streptophyta</taxon>
        <taxon>Embryophyta</taxon>
        <taxon>Tracheophyta</taxon>
        <taxon>Spermatophyta</taxon>
        <taxon>Magnoliopsida</taxon>
        <taxon>eudicotyledons</taxon>
        <taxon>Gunneridae</taxon>
        <taxon>Pentapetalae</taxon>
        <taxon>rosids</taxon>
        <taxon>malvids</taxon>
        <taxon>Myrtales</taxon>
        <taxon>Lythraceae</taxon>
        <taxon>Trapa</taxon>
    </lineage>
</organism>
<dbReference type="Proteomes" id="UP001346149">
    <property type="component" value="Unassembled WGS sequence"/>
</dbReference>
<dbReference type="GO" id="GO:0004222">
    <property type="term" value="F:metalloendopeptidase activity"/>
    <property type="evidence" value="ECO:0007669"/>
    <property type="project" value="InterPro"/>
</dbReference>